<dbReference type="Gene3D" id="1.10.3730.20">
    <property type="match status" value="1"/>
</dbReference>
<comment type="subcellular location">
    <subcellularLocation>
        <location evidence="1">Endomembrane system</location>
        <topology evidence="1">Multi-pass membrane protein</topology>
    </subcellularLocation>
</comment>
<dbReference type="EMBL" id="CP003235">
    <property type="protein sequence ID" value="AFC29678.1"/>
    <property type="molecule type" value="Genomic_DNA"/>
</dbReference>
<evidence type="ECO:0000256" key="1">
    <source>
        <dbReference type="ARBA" id="ARBA00004127"/>
    </source>
</evidence>
<dbReference type="STRING" id="1116391.PM3016_2802"/>
<reference evidence="3 4" key="1">
    <citation type="journal article" date="2012" name="J. Bacteriol.">
        <title>Complete Genome Sequence of Paenibacillus mucilaginosus 3016, a Bacterium Functional as Microbial Fertilizer.</title>
        <authorList>
            <person name="Ma M."/>
            <person name="Wang Z."/>
            <person name="Li L."/>
            <person name="Jiang X."/>
            <person name="Guan D."/>
            <person name="Cao F."/>
            <person name="Chen H."/>
            <person name="Wang X."/>
            <person name="Shen D."/>
            <person name="Du B."/>
            <person name="Li J."/>
        </authorList>
    </citation>
    <scope>NUCLEOTIDE SEQUENCE [LARGE SCALE GENOMIC DNA]</scope>
    <source>
        <strain evidence="3 4">3016</strain>
    </source>
</reference>
<keyword evidence="2" id="KW-0472">Membrane</keyword>
<keyword evidence="4" id="KW-1185">Reference proteome</keyword>
<organism evidence="3 4">
    <name type="scientific">Paenibacillus mucilaginosus 3016</name>
    <dbReference type="NCBI Taxonomy" id="1116391"/>
    <lineage>
        <taxon>Bacteria</taxon>
        <taxon>Bacillati</taxon>
        <taxon>Bacillota</taxon>
        <taxon>Bacilli</taxon>
        <taxon>Bacillales</taxon>
        <taxon>Paenibacillaceae</taxon>
        <taxon>Paenibacillus</taxon>
    </lineage>
</organism>
<accession>H6NJJ8</accession>
<protein>
    <recommendedName>
        <fullName evidence="5">EamA domain-containing protein</fullName>
    </recommendedName>
</protein>
<dbReference type="KEGG" id="pmq:PM3016_2802"/>
<keyword evidence="2" id="KW-0812">Transmembrane</keyword>
<dbReference type="Proteomes" id="UP000007523">
    <property type="component" value="Chromosome"/>
</dbReference>
<keyword evidence="2" id="KW-1133">Transmembrane helix</keyword>
<dbReference type="InterPro" id="IPR037185">
    <property type="entry name" value="EmrE-like"/>
</dbReference>
<evidence type="ECO:0000313" key="4">
    <source>
        <dbReference type="Proteomes" id="UP000007523"/>
    </source>
</evidence>
<evidence type="ECO:0000313" key="3">
    <source>
        <dbReference type="EMBL" id="AFC29678.1"/>
    </source>
</evidence>
<dbReference type="RefSeq" id="WP_014369936.1">
    <property type="nucleotide sequence ID" value="NC_016935.1"/>
</dbReference>
<dbReference type="SUPFAM" id="SSF103481">
    <property type="entry name" value="Multidrug resistance efflux transporter EmrE"/>
    <property type="match status" value="1"/>
</dbReference>
<proteinExistence type="predicted"/>
<dbReference type="HOGENOM" id="CLU_1933813_0_0_9"/>
<feature type="transmembrane region" description="Helical" evidence="2">
    <location>
        <begin position="37"/>
        <end position="57"/>
    </location>
</feature>
<gene>
    <name evidence="3" type="ORF">PM3016_2802</name>
</gene>
<evidence type="ECO:0000256" key="2">
    <source>
        <dbReference type="SAM" id="Phobius"/>
    </source>
</evidence>
<dbReference type="AlphaFoldDB" id="H6NJJ8"/>
<feature type="transmembrane region" description="Helical" evidence="2">
    <location>
        <begin position="96"/>
        <end position="114"/>
    </location>
</feature>
<feature type="transmembrane region" description="Helical" evidence="2">
    <location>
        <begin position="69"/>
        <end position="90"/>
    </location>
</feature>
<evidence type="ECO:0008006" key="5">
    <source>
        <dbReference type="Google" id="ProtNLM"/>
    </source>
</evidence>
<name>H6NJJ8_9BACL</name>
<sequence length="115" mass="12957">MNLMYGFGLLAAGLSIINAIFSYQAKAIDPGFGPMLWFQLRMLPLMFFSNVMIGYGVKYLYRAFQSLTFALTVSKGLEILVCVVMGYLFLKEVPTWRTYAGLGVVVCGFVLTRWK</sequence>